<gene>
    <name evidence="3" type="ORF">BVL67_00016</name>
</gene>
<evidence type="ECO:0000256" key="1">
    <source>
        <dbReference type="SAM" id="MobiDB-lite"/>
    </source>
</evidence>
<protein>
    <recommendedName>
        <fullName evidence="2">Tail spike domain-containing protein</fullName>
    </recommendedName>
</protein>
<dbReference type="Pfam" id="PF06605">
    <property type="entry name" value="Prophage_tail"/>
    <property type="match status" value="1"/>
</dbReference>
<sequence length="984" mass="107745">MKYYFADRKSNILGVGSTDGKGEWRIDNDIETQSVDNRPAVELSLDIHFTTDQEQAVNEMAKATNFIMYQDEEGNAHQMVIESVDHDSLGHIHSIVASDAGNDLINETVGAFKADKPYTIADYITRFTNDSGWEIGINEFPDNVRTLEWTSEESSLARIIAVAKDFDAVLSFGFEFVGTNLVKRVINIRHETAGDSLISFEMNKDINNIVTHLDTYDMETSIKAYGAVPESTDGSTNQDPINLIGYNWTDPTGQFVLDQYGFLHDTIAVQKYSRLLSNSNPNPKQSDWNRVKTFDSKSQAELLQAALADLKKYNHPNETYDIDLVNSPYVPLNQTVHIADENQQLFLSAKVLSIQRSRANHSVKLTLGEFAHETVSFDQRLSELANQMSNISKTVQYYPWIRYADDDKGTNMSALPAGKKYMAIVWSNETSVPSDNPADYAGHWALIQGKDGVDGVPGAKGADGRTSYFHTAWADDVSGQSGFTVSSGDGKKYIGTYSDFTLADSTNPDDYNWALFKGEDGDVGPKGDEGLPGKPGADGRTAYAHFAYANSQDGQTDFSTTAPNRKYIGFYSDFTSGDSTNPSDYNWSLIKGADGADGKDGVPGKPGADGKTPYFHIAYADSSDGRTNFSLDTPGSRKYIGSYTDFTQADSTNPALYSWQLVQGPKGDTGPQGPQGPQGPRGPQGVPGSKDVPYPYVQLSAPVSPKKGDTWWHGTSYADATALQLYDGTKWIDQSIAQAVLSIKKLQSIEIDTSTINSPDINSPFSHVQIDGAKSSGNLELKDASLSILGNIEDNNGNPNGQYYKSLLSPNGMFNYITTPDRKGSVSSVALQRGALQLQTLISDPSAATKKYIQSEFKSTDNVTFFYVNTTALSNIDIDWAYIYYTRRGNLVTANFQIHTIANQYNFLRLADIRPGYKPYLTNKIVASCLSFSDPGQSTAMYSSTPSGGTVGWYSNISKASGSYGGSVSYLTQDDYPTGDSYFA</sequence>
<evidence type="ECO:0000313" key="4">
    <source>
        <dbReference type="Proteomes" id="UP000274453"/>
    </source>
</evidence>
<dbReference type="Proteomes" id="UP000274453">
    <property type="component" value="Segment"/>
</dbReference>
<dbReference type="InterPro" id="IPR010572">
    <property type="entry name" value="Tail_dom"/>
</dbReference>
<proteinExistence type="predicted"/>
<organism evidence="3 4">
    <name type="scientific">Lactobacillus phage BH1</name>
    <dbReference type="NCBI Taxonomy" id="1932007"/>
    <lineage>
        <taxon>Viruses</taxon>
        <taxon>Duplodnaviria</taxon>
        <taxon>Heunggongvirae</taxon>
        <taxon>Uroviricota</taxon>
        <taxon>Caudoviricetes</taxon>
        <taxon>Behunavirus</taxon>
        <taxon>Behunavirus BH1</taxon>
    </lineage>
</organism>
<feature type="region of interest" description="Disordered" evidence="1">
    <location>
        <begin position="661"/>
        <end position="692"/>
    </location>
</feature>
<feature type="domain" description="Tail spike" evidence="2">
    <location>
        <begin position="124"/>
        <end position="371"/>
    </location>
</feature>
<name>A0A3G3LKI8_9CAUD</name>
<accession>A0A3G3LKI8</accession>
<evidence type="ECO:0000259" key="2">
    <source>
        <dbReference type="Pfam" id="PF06605"/>
    </source>
</evidence>
<dbReference type="PANTHER" id="PTHR24637">
    <property type="entry name" value="COLLAGEN"/>
    <property type="match status" value="1"/>
</dbReference>
<keyword evidence="4" id="KW-1185">Reference proteome</keyword>
<dbReference type="EMBL" id="MH983004">
    <property type="protein sequence ID" value="AYQ93231.1"/>
    <property type="molecule type" value="Genomic_DNA"/>
</dbReference>
<evidence type="ECO:0000313" key="3">
    <source>
        <dbReference type="EMBL" id="AYQ93231.1"/>
    </source>
</evidence>
<reference evidence="3 4" key="1">
    <citation type="submission" date="2018-09" db="EMBL/GenBank/DDBJ databases">
        <title>Molecular characterization of bacteriophage BH1 orginated from probiotic Lactobacillus rhamnosus Pen.</title>
        <authorList>
            <person name="Jarocki P."/>
            <person name="Podlesny M."/>
            <person name="Komon-Janczara E."/>
            <person name="Kholiavskyi O."/>
            <person name="Targonski Z."/>
        </authorList>
    </citation>
    <scope>NUCLEOTIDE SEQUENCE [LARGE SCALE GENOMIC DNA]</scope>
</reference>
<feature type="compositionally biased region" description="Low complexity" evidence="1">
    <location>
        <begin position="663"/>
        <end position="672"/>
    </location>
</feature>
<dbReference type="Gene3D" id="1.20.5.320">
    <property type="entry name" value="6-Phosphogluconate Dehydrogenase, domain 3"/>
    <property type="match status" value="1"/>
</dbReference>